<protein>
    <recommendedName>
        <fullName evidence="3">DUF1902 domain-containing protein</fullName>
    </recommendedName>
</protein>
<gene>
    <name evidence="1" type="ORF">Q9315_01500</name>
</gene>
<accession>A0ABY9K5W7</accession>
<dbReference type="Proteomes" id="UP001225788">
    <property type="component" value="Chromosome"/>
</dbReference>
<reference evidence="1 2" key="1">
    <citation type="submission" date="2023-08" db="EMBL/GenBank/DDBJ databases">
        <title>Pathogen: clinical or host-associated sample.</title>
        <authorList>
            <person name="Hergert J."/>
            <person name="Casey R."/>
            <person name="Wagner J."/>
            <person name="Young E.L."/>
            <person name="Oakeson K.F."/>
        </authorList>
    </citation>
    <scope>NUCLEOTIDE SEQUENCE [LARGE SCALE GENOMIC DNA]</scope>
    <source>
        <strain evidence="1 2">UPHL-collab-2</strain>
    </source>
</reference>
<evidence type="ECO:0000313" key="2">
    <source>
        <dbReference type="Proteomes" id="UP001225788"/>
    </source>
</evidence>
<evidence type="ECO:0000313" key="1">
    <source>
        <dbReference type="EMBL" id="WLS03345.1"/>
    </source>
</evidence>
<proteinExistence type="predicted"/>
<keyword evidence="2" id="KW-1185">Reference proteome</keyword>
<organism evidence="1 2">
    <name type="scientific">Shinella oryzae</name>
    <dbReference type="NCBI Taxonomy" id="2871820"/>
    <lineage>
        <taxon>Bacteria</taxon>
        <taxon>Pseudomonadati</taxon>
        <taxon>Pseudomonadota</taxon>
        <taxon>Alphaproteobacteria</taxon>
        <taxon>Hyphomicrobiales</taxon>
        <taxon>Rhizobiaceae</taxon>
        <taxon>Shinella</taxon>
    </lineage>
</organism>
<name>A0ABY9K5W7_9HYPH</name>
<dbReference type="EMBL" id="CP132314">
    <property type="protein sequence ID" value="WLS03345.1"/>
    <property type="molecule type" value="Genomic_DNA"/>
</dbReference>
<dbReference type="RefSeq" id="WP_306158921.1">
    <property type="nucleotide sequence ID" value="NZ_CP132314.1"/>
</dbReference>
<sequence length="66" mass="6772">MSKVVVLGLEGENGMWVADLEAGTVTAVAADVADDLRKAGDITSRGISFATVAQTADELSAGIYDK</sequence>
<evidence type="ECO:0008006" key="3">
    <source>
        <dbReference type="Google" id="ProtNLM"/>
    </source>
</evidence>